<dbReference type="STRING" id="2060905.A0A2B7WVR5"/>
<dbReference type="GO" id="GO:0016020">
    <property type="term" value="C:membrane"/>
    <property type="evidence" value="ECO:0007669"/>
    <property type="project" value="UniProtKB-SubCell"/>
</dbReference>
<dbReference type="EMBL" id="PDNC01000083">
    <property type="protein sequence ID" value="PGH00592.1"/>
    <property type="molecule type" value="Genomic_DNA"/>
</dbReference>
<evidence type="ECO:0008006" key="8">
    <source>
        <dbReference type="Google" id="ProtNLM"/>
    </source>
</evidence>
<protein>
    <recommendedName>
        <fullName evidence="8">RTA1 domain-containing protein</fullName>
    </recommendedName>
</protein>
<dbReference type="AlphaFoldDB" id="A0A2B7WVR5"/>
<accession>A0A2B7WVR5</accession>
<feature type="transmembrane region" description="Helical" evidence="5">
    <location>
        <begin position="169"/>
        <end position="191"/>
    </location>
</feature>
<name>A0A2B7WVR5_9EURO</name>
<dbReference type="PANTHER" id="PTHR31465:SF1">
    <property type="entry name" value="PROTEIN RTA1-RELATED"/>
    <property type="match status" value="1"/>
</dbReference>
<proteinExistence type="predicted"/>
<organism evidence="6 7">
    <name type="scientific">Blastomyces parvus</name>
    <dbReference type="NCBI Taxonomy" id="2060905"/>
    <lineage>
        <taxon>Eukaryota</taxon>
        <taxon>Fungi</taxon>
        <taxon>Dikarya</taxon>
        <taxon>Ascomycota</taxon>
        <taxon>Pezizomycotina</taxon>
        <taxon>Eurotiomycetes</taxon>
        <taxon>Eurotiomycetidae</taxon>
        <taxon>Onygenales</taxon>
        <taxon>Ajellomycetaceae</taxon>
        <taxon>Blastomyces</taxon>
    </lineage>
</organism>
<evidence type="ECO:0000256" key="5">
    <source>
        <dbReference type="SAM" id="Phobius"/>
    </source>
</evidence>
<dbReference type="Pfam" id="PF04479">
    <property type="entry name" value="RTA1"/>
    <property type="match status" value="1"/>
</dbReference>
<keyword evidence="4 5" id="KW-0472">Membrane</keyword>
<reference evidence="6 7" key="1">
    <citation type="submission" date="2017-10" db="EMBL/GenBank/DDBJ databases">
        <title>Comparative genomics in systemic dimorphic fungi from Ajellomycetaceae.</title>
        <authorList>
            <person name="Munoz J.F."/>
            <person name="Mcewen J.G."/>
            <person name="Clay O.K."/>
            <person name="Cuomo C.A."/>
        </authorList>
    </citation>
    <scope>NUCLEOTIDE SEQUENCE [LARGE SCALE GENOMIC DNA]</scope>
    <source>
        <strain evidence="6 7">UAMH130</strain>
    </source>
</reference>
<feature type="transmembrane region" description="Helical" evidence="5">
    <location>
        <begin position="86"/>
        <end position="113"/>
    </location>
</feature>
<comment type="caution">
    <text evidence="6">The sequence shown here is derived from an EMBL/GenBank/DDBJ whole genome shotgun (WGS) entry which is preliminary data.</text>
</comment>
<feature type="transmembrane region" description="Helical" evidence="5">
    <location>
        <begin position="125"/>
        <end position="149"/>
    </location>
</feature>
<gene>
    <name evidence="6" type="ORF">GX51_05691</name>
</gene>
<evidence type="ECO:0000256" key="4">
    <source>
        <dbReference type="ARBA" id="ARBA00023136"/>
    </source>
</evidence>
<keyword evidence="7" id="KW-1185">Reference proteome</keyword>
<feature type="transmembrane region" description="Helical" evidence="5">
    <location>
        <begin position="58"/>
        <end position="80"/>
    </location>
</feature>
<dbReference type="InterPro" id="IPR007568">
    <property type="entry name" value="RTA1"/>
</dbReference>
<dbReference type="OrthoDB" id="3358017at2759"/>
<evidence type="ECO:0000313" key="7">
    <source>
        <dbReference type="Proteomes" id="UP000224080"/>
    </source>
</evidence>
<feature type="transmembrane region" description="Helical" evidence="5">
    <location>
        <begin position="25"/>
        <end position="46"/>
    </location>
</feature>
<dbReference type="Proteomes" id="UP000224080">
    <property type="component" value="Unassembled WGS sequence"/>
</dbReference>
<evidence type="ECO:0000256" key="1">
    <source>
        <dbReference type="ARBA" id="ARBA00004141"/>
    </source>
</evidence>
<evidence type="ECO:0000256" key="3">
    <source>
        <dbReference type="ARBA" id="ARBA00022989"/>
    </source>
</evidence>
<evidence type="ECO:0000313" key="6">
    <source>
        <dbReference type="EMBL" id="PGH00592.1"/>
    </source>
</evidence>
<sequence length="312" mass="34946">MADAGQAGAGGARYDRMGDDFDFQLYRYIPSLPAAIISVVVFAFLTTAHTWRLLSTRAFYFTAFTVGGLFETIGYCGRIWGHYDKFSIGGFVIQAILILVAPALFAASIYMILARLIRTLRAEHLSLIPVQWVTKIFVTGDVLSFSLQAGGGGIQSGGSLKLFEMGEKIIVAGLFTQIVIFGFFVLTTVLFHRRLVRAPTPTLTQGVIPWKRHIFVLYASSTIILVRSVFRVVEYLQGNGGYLISHEVFLYIFDMLLMVAVMGIFLVWYIDDLESKPGRNKREESDRRVDSQDVMLEECDRIHKTHVLGSSM</sequence>
<evidence type="ECO:0000256" key="2">
    <source>
        <dbReference type="ARBA" id="ARBA00022692"/>
    </source>
</evidence>
<feature type="transmembrane region" description="Helical" evidence="5">
    <location>
        <begin position="212"/>
        <end position="230"/>
    </location>
</feature>
<dbReference type="PANTHER" id="PTHR31465">
    <property type="entry name" value="PROTEIN RTA1-RELATED"/>
    <property type="match status" value="1"/>
</dbReference>
<keyword evidence="3 5" id="KW-1133">Transmembrane helix</keyword>
<feature type="transmembrane region" description="Helical" evidence="5">
    <location>
        <begin position="250"/>
        <end position="270"/>
    </location>
</feature>
<keyword evidence="2 5" id="KW-0812">Transmembrane</keyword>
<comment type="subcellular location">
    <subcellularLocation>
        <location evidence="1">Membrane</location>
        <topology evidence="1">Multi-pass membrane protein</topology>
    </subcellularLocation>
</comment>